<dbReference type="OrthoDB" id="3409756at2759"/>
<dbReference type="EMBL" id="KV417285">
    <property type="protein sequence ID" value="KZO96155.1"/>
    <property type="molecule type" value="Genomic_DNA"/>
</dbReference>
<sequence>MDSTSSGKLKQDVWRYIFEVIVDEAESSDVVLPLLLVCKEWKVIALPLLYRYLHFYQPTSIIECQPTLVRHGIRGAYPGNSTRSIELNVDTSWPGTIAPRLGKLLRYTPLLKRFHSPMFGVGTDILDILGQSCGSSLKQLDIAIGGKNTDVTLQVALVTRFTSLRTLGIHLLNMVQSHSIDTPAFDMPSLRRLSLRCSNEQPSEFIHFFCGGSFVALDYLSLHIRYFSGQHLEHTTRPAVLRLLEKLGHQLSILELHIPQAEDVARLLFPLLKAVRYMELLNTLPNDIGRFLPASVNELKLYINMQDAPHMQALLQCLDNLRDTKQKTHALEVVYLQSWAASEPFHWSTISTLNPALAGHLMTMSIGLQLKDIKLLDNDGKCVMLG</sequence>
<dbReference type="Gene3D" id="3.80.10.10">
    <property type="entry name" value="Ribonuclease Inhibitor"/>
    <property type="match status" value="1"/>
</dbReference>
<organism evidence="1 2">
    <name type="scientific">Calocera viscosa (strain TUFC12733)</name>
    <dbReference type="NCBI Taxonomy" id="1330018"/>
    <lineage>
        <taxon>Eukaryota</taxon>
        <taxon>Fungi</taxon>
        <taxon>Dikarya</taxon>
        <taxon>Basidiomycota</taxon>
        <taxon>Agaricomycotina</taxon>
        <taxon>Dacrymycetes</taxon>
        <taxon>Dacrymycetales</taxon>
        <taxon>Dacrymycetaceae</taxon>
        <taxon>Calocera</taxon>
    </lineage>
</organism>
<name>A0A167LYA0_CALVF</name>
<evidence type="ECO:0000313" key="2">
    <source>
        <dbReference type="Proteomes" id="UP000076738"/>
    </source>
</evidence>
<evidence type="ECO:0000313" key="1">
    <source>
        <dbReference type="EMBL" id="KZO96155.1"/>
    </source>
</evidence>
<reference evidence="1 2" key="1">
    <citation type="journal article" date="2016" name="Mol. Biol. Evol.">
        <title>Comparative Genomics of Early-Diverging Mushroom-Forming Fungi Provides Insights into the Origins of Lignocellulose Decay Capabilities.</title>
        <authorList>
            <person name="Nagy L.G."/>
            <person name="Riley R."/>
            <person name="Tritt A."/>
            <person name="Adam C."/>
            <person name="Daum C."/>
            <person name="Floudas D."/>
            <person name="Sun H."/>
            <person name="Yadav J.S."/>
            <person name="Pangilinan J."/>
            <person name="Larsson K.H."/>
            <person name="Matsuura K."/>
            <person name="Barry K."/>
            <person name="Labutti K."/>
            <person name="Kuo R."/>
            <person name="Ohm R.A."/>
            <person name="Bhattacharya S.S."/>
            <person name="Shirouzu T."/>
            <person name="Yoshinaga Y."/>
            <person name="Martin F.M."/>
            <person name="Grigoriev I.V."/>
            <person name="Hibbett D.S."/>
        </authorList>
    </citation>
    <scope>NUCLEOTIDE SEQUENCE [LARGE SCALE GENOMIC DNA]</scope>
    <source>
        <strain evidence="1 2">TUFC12733</strain>
    </source>
</reference>
<proteinExistence type="predicted"/>
<evidence type="ECO:0008006" key="3">
    <source>
        <dbReference type="Google" id="ProtNLM"/>
    </source>
</evidence>
<dbReference type="Proteomes" id="UP000076738">
    <property type="component" value="Unassembled WGS sequence"/>
</dbReference>
<keyword evidence="2" id="KW-1185">Reference proteome</keyword>
<protein>
    <recommendedName>
        <fullName evidence="3">F-box domain-containing protein</fullName>
    </recommendedName>
</protein>
<dbReference type="AlphaFoldDB" id="A0A167LYA0"/>
<accession>A0A167LYA0</accession>
<gene>
    <name evidence="1" type="ORF">CALVIDRAFT_136364</name>
</gene>
<dbReference type="InterPro" id="IPR032675">
    <property type="entry name" value="LRR_dom_sf"/>
</dbReference>